<dbReference type="PROSITE" id="PS00041">
    <property type="entry name" value="HTH_ARAC_FAMILY_1"/>
    <property type="match status" value="1"/>
</dbReference>
<dbReference type="Gene3D" id="1.10.10.60">
    <property type="entry name" value="Homeodomain-like"/>
    <property type="match status" value="2"/>
</dbReference>
<evidence type="ECO:0000313" key="6">
    <source>
        <dbReference type="Proteomes" id="UP000250831"/>
    </source>
</evidence>
<dbReference type="GO" id="GO:0003700">
    <property type="term" value="F:DNA-binding transcription factor activity"/>
    <property type="evidence" value="ECO:0007669"/>
    <property type="project" value="InterPro"/>
</dbReference>
<name>A0A363NKE6_9SPHI</name>
<dbReference type="Pfam" id="PF02311">
    <property type="entry name" value="AraC_binding"/>
    <property type="match status" value="1"/>
</dbReference>
<dbReference type="InterPro" id="IPR011051">
    <property type="entry name" value="RmlC_Cupin_sf"/>
</dbReference>
<proteinExistence type="predicted"/>
<dbReference type="GO" id="GO:0043565">
    <property type="term" value="F:sequence-specific DNA binding"/>
    <property type="evidence" value="ECO:0007669"/>
    <property type="project" value="InterPro"/>
</dbReference>
<dbReference type="OrthoDB" id="9787988at2"/>
<accession>A0A363NKE6</accession>
<dbReference type="PANTHER" id="PTHR43280:SF27">
    <property type="entry name" value="TRANSCRIPTIONAL REGULATOR MTLR"/>
    <property type="match status" value="1"/>
</dbReference>
<evidence type="ECO:0000256" key="2">
    <source>
        <dbReference type="ARBA" id="ARBA00023125"/>
    </source>
</evidence>
<dbReference type="PROSITE" id="PS01124">
    <property type="entry name" value="HTH_ARAC_FAMILY_2"/>
    <property type="match status" value="1"/>
</dbReference>
<dbReference type="EMBL" id="QCXX01000012">
    <property type="protein sequence ID" value="PUV21170.1"/>
    <property type="molecule type" value="Genomic_DNA"/>
</dbReference>
<dbReference type="Proteomes" id="UP000250831">
    <property type="component" value="Unassembled WGS sequence"/>
</dbReference>
<feature type="domain" description="HTH araC/xylS-type" evidence="4">
    <location>
        <begin position="187"/>
        <end position="285"/>
    </location>
</feature>
<dbReference type="RefSeq" id="WP_108637067.1">
    <property type="nucleotide sequence ID" value="NZ_QCXX01000012.1"/>
</dbReference>
<keyword evidence="2" id="KW-0238">DNA-binding</keyword>
<evidence type="ECO:0000256" key="3">
    <source>
        <dbReference type="ARBA" id="ARBA00023163"/>
    </source>
</evidence>
<dbReference type="InterPro" id="IPR018060">
    <property type="entry name" value="HTH_AraC"/>
</dbReference>
<dbReference type="InterPro" id="IPR003313">
    <property type="entry name" value="AraC-bd"/>
</dbReference>
<evidence type="ECO:0000313" key="5">
    <source>
        <dbReference type="EMBL" id="PUV21170.1"/>
    </source>
</evidence>
<keyword evidence="6" id="KW-1185">Reference proteome</keyword>
<dbReference type="PANTHER" id="PTHR43280">
    <property type="entry name" value="ARAC-FAMILY TRANSCRIPTIONAL REGULATOR"/>
    <property type="match status" value="1"/>
</dbReference>
<evidence type="ECO:0000259" key="4">
    <source>
        <dbReference type="PROSITE" id="PS01124"/>
    </source>
</evidence>
<dbReference type="AlphaFoldDB" id="A0A363NKE6"/>
<dbReference type="InterPro" id="IPR014710">
    <property type="entry name" value="RmlC-like_jellyroll"/>
</dbReference>
<gene>
    <name evidence="5" type="ORF">DCO56_28485</name>
</gene>
<dbReference type="InterPro" id="IPR009057">
    <property type="entry name" value="Homeodomain-like_sf"/>
</dbReference>
<dbReference type="Pfam" id="PF12833">
    <property type="entry name" value="HTH_18"/>
    <property type="match status" value="1"/>
</dbReference>
<keyword evidence="3" id="KW-0804">Transcription</keyword>
<dbReference type="SMART" id="SM00342">
    <property type="entry name" value="HTH_ARAC"/>
    <property type="match status" value="1"/>
</dbReference>
<dbReference type="CDD" id="cd06976">
    <property type="entry name" value="cupin_MtlR-like_N"/>
    <property type="match status" value="1"/>
</dbReference>
<sequence>MKAQLLHLDNDLTHSFNARRDDTPQYHNIWHYHEELELIYFAEGSGTQFIGDSVRRFESGDITLVGSNLPHYWLFDEIYLRDDRPQAADIRVLHFKENFWGHEFTNLPENKNIKDLMRISKRGIALSSSCRTETIAHIDAILDSVGTARLIHLLQLLVTIAAEEQHDLLTSTSFTIQSQDQDADRMRIAMHYIGENYRDQIRLKELASLTGMTPNSFCRYFKSQLGKTLFQFLIEMRVKTACNLLMENKQTIKQICFESGFQNFSSFHKYFKNITGTTPLNYQKSKS</sequence>
<dbReference type="Gene3D" id="2.60.120.10">
    <property type="entry name" value="Jelly Rolls"/>
    <property type="match status" value="1"/>
</dbReference>
<dbReference type="SUPFAM" id="SSF51182">
    <property type="entry name" value="RmlC-like cupins"/>
    <property type="match status" value="1"/>
</dbReference>
<organism evidence="5 6">
    <name type="scientific">Sphingobacterium athyrii</name>
    <dbReference type="NCBI Taxonomy" id="2152717"/>
    <lineage>
        <taxon>Bacteria</taxon>
        <taxon>Pseudomonadati</taxon>
        <taxon>Bacteroidota</taxon>
        <taxon>Sphingobacteriia</taxon>
        <taxon>Sphingobacteriales</taxon>
        <taxon>Sphingobacteriaceae</taxon>
        <taxon>Sphingobacterium</taxon>
    </lineage>
</organism>
<protein>
    <submittedName>
        <fullName evidence="5">AraC family transcriptional regulator</fullName>
    </submittedName>
</protein>
<evidence type="ECO:0000256" key="1">
    <source>
        <dbReference type="ARBA" id="ARBA00023015"/>
    </source>
</evidence>
<comment type="caution">
    <text evidence="5">The sequence shown here is derived from an EMBL/GenBank/DDBJ whole genome shotgun (WGS) entry which is preliminary data.</text>
</comment>
<dbReference type="InterPro" id="IPR018062">
    <property type="entry name" value="HTH_AraC-typ_CS"/>
</dbReference>
<dbReference type="SUPFAM" id="SSF46689">
    <property type="entry name" value="Homeodomain-like"/>
    <property type="match status" value="2"/>
</dbReference>
<keyword evidence="1" id="KW-0805">Transcription regulation</keyword>
<reference evidence="5 6" key="1">
    <citation type="submission" date="2018-04" db="EMBL/GenBank/DDBJ databases">
        <title>Sphingobacterium sp. M46 Genome.</title>
        <authorList>
            <person name="Cheng J."/>
            <person name="Li Y."/>
        </authorList>
    </citation>
    <scope>NUCLEOTIDE SEQUENCE [LARGE SCALE GENOMIC DNA]</scope>
    <source>
        <strain evidence="5 6">M46</strain>
    </source>
</reference>